<dbReference type="GO" id="GO:0008270">
    <property type="term" value="F:zinc ion binding"/>
    <property type="evidence" value="ECO:0007669"/>
    <property type="project" value="InterPro"/>
</dbReference>
<evidence type="ECO:0000259" key="5">
    <source>
        <dbReference type="SMART" id="SM00235"/>
    </source>
</evidence>
<dbReference type="KEGG" id="psl:Psta_2970"/>
<accession>D2R985</accession>
<evidence type="ECO:0000256" key="3">
    <source>
        <dbReference type="ARBA" id="ARBA00022801"/>
    </source>
</evidence>
<evidence type="ECO:0000313" key="7">
    <source>
        <dbReference type="Proteomes" id="UP000001887"/>
    </source>
</evidence>
<dbReference type="GO" id="GO:0004222">
    <property type="term" value="F:metalloendopeptidase activity"/>
    <property type="evidence" value="ECO:0007669"/>
    <property type="project" value="InterPro"/>
</dbReference>
<evidence type="ECO:0000256" key="2">
    <source>
        <dbReference type="ARBA" id="ARBA00022723"/>
    </source>
</evidence>
<sequence>MAIDFKNLATLVLKDVVDSGLAEKFRPKLADLERGLKRLSDDKILLPEDVQGKKGKTLLIAVRKAVELAQKTAGGSLTVDSLFGMQTLSWLEFGTRCLGRALKEWENDPVYRQENSIPSNVKFGKLEIRYFIEKLPLVQTSDPRKLLEQAWQSWMDVCGLTATETDDFDRCNVVITTQQIDGISNILADAHIGPPERVRLQLRFDQDEVFDEFRFEATACHEIGHLLGLGHSTQPGNLMNSSLGQLKKPGPEDAMLAAQEWGARPTPAEILPTPVVPRVVR</sequence>
<dbReference type="GO" id="GO:0006508">
    <property type="term" value="P:proteolysis"/>
    <property type="evidence" value="ECO:0007669"/>
    <property type="project" value="UniProtKB-KW"/>
</dbReference>
<dbReference type="EMBL" id="CP001848">
    <property type="protein sequence ID" value="ADB17635.1"/>
    <property type="molecule type" value="Genomic_DNA"/>
</dbReference>
<dbReference type="Gene3D" id="3.40.390.10">
    <property type="entry name" value="Collagenase (Catalytic Domain)"/>
    <property type="match status" value="1"/>
</dbReference>
<dbReference type="PRINTS" id="PR00138">
    <property type="entry name" value="MATRIXIN"/>
</dbReference>
<dbReference type="InterPro" id="IPR024079">
    <property type="entry name" value="MetalloPept_cat_dom_sf"/>
</dbReference>
<dbReference type="SUPFAM" id="SSF55486">
    <property type="entry name" value="Metalloproteases ('zincins'), catalytic domain"/>
    <property type="match status" value="1"/>
</dbReference>
<evidence type="ECO:0000256" key="1">
    <source>
        <dbReference type="ARBA" id="ARBA00022670"/>
    </source>
</evidence>
<keyword evidence="2" id="KW-0479">Metal-binding</keyword>
<dbReference type="PANTHER" id="PTHR10201">
    <property type="entry name" value="MATRIX METALLOPROTEINASE"/>
    <property type="match status" value="1"/>
</dbReference>
<proteinExistence type="predicted"/>
<feature type="domain" description="Peptidase metallopeptidase" evidence="5">
    <location>
        <begin position="119"/>
        <end position="263"/>
    </location>
</feature>
<dbReference type="Pfam" id="PF00413">
    <property type="entry name" value="Peptidase_M10"/>
    <property type="match status" value="1"/>
</dbReference>
<evidence type="ECO:0000256" key="4">
    <source>
        <dbReference type="ARBA" id="ARBA00022833"/>
    </source>
</evidence>
<dbReference type="InterPro" id="IPR001818">
    <property type="entry name" value="Pept_M10_metallopeptidase"/>
</dbReference>
<dbReference type="GO" id="GO:0031012">
    <property type="term" value="C:extracellular matrix"/>
    <property type="evidence" value="ECO:0007669"/>
    <property type="project" value="InterPro"/>
</dbReference>
<organism evidence="6 7">
    <name type="scientific">Pirellula staleyi (strain ATCC 27377 / DSM 6068 / ICPB 4128)</name>
    <name type="common">Pirella staleyi</name>
    <dbReference type="NCBI Taxonomy" id="530564"/>
    <lineage>
        <taxon>Bacteria</taxon>
        <taxon>Pseudomonadati</taxon>
        <taxon>Planctomycetota</taxon>
        <taxon>Planctomycetia</taxon>
        <taxon>Pirellulales</taxon>
        <taxon>Pirellulaceae</taxon>
        <taxon>Pirellula</taxon>
    </lineage>
</organism>
<reference evidence="6 7" key="1">
    <citation type="journal article" date="2009" name="Stand. Genomic Sci.">
        <title>Complete genome sequence of Pirellula staleyi type strain (ATCC 27377).</title>
        <authorList>
            <person name="Clum A."/>
            <person name="Tindall B.J."/>
            <person name="Sikorski J."/>
            <person name="Ivanova N."/>
            <person name="Mavrommatis K."/>
            <person name="Lucas S."/>
            <person name="Glavina del Rio T."/>
            <person name="Nolan M."/>
            <person name="Chen F."/>
            <person name="Tice H."/>
            <person name="Pitluck S."/>
            <person name="Cheng J.F."/>
            <person name="Chertkov O."/>
            <person name="Brettin T."/>
            <person name="Han C."/>
            <person name="Detter J.C."/>
            <person name="Kuske C."/>
            <person name="Bruce D."/>
            <person name="Goodwin L."/>
            <person name="Ovchinikova G."/>
            <person name="Pati A."/>
            <person name="Mikhailova N."/>
            <person name="Chen A."/>
            <person name="Palaniappan K."/>
            <person name="Land M."/>
            <person name="Hauser L."/>
            <person name="Chang Y.J."/>
            <person name="Jeffries C.D."/>
            <person name="Chain P."/>
            <person name="Rohde M."/>
            <person name="Goker M."/>
            <person name="Bristow J."/>
            <person name="Eisen J.A."/>
            <person name="Markowitz V."/>
            <person name="Hugenholtz P."/>
            <person name="Kyrpides N.C."/>
            <person name="Klenk H.P."/>
            <person name="Lapidus A."/>
        </authorList>
    </citation>
    <scope>NUCLEOTIDE SEQUENCE [LARGE SCALE GENOMIC DNA]</scope>
    <source>
        <strain evidence="7">ATCC 27377 / DSM 6068 / ICPB 4128</strain>
    </source>
</reference>
<evidence type="ECO:0000313" key="6">
    <source>
        <dbReference type="EMBL" id="ADB17635.1"/>
    </source>
</evidence>
<keyword evidence="3" id="KW-0378">Hydrolase</keyword>
<dbReference type="SMART" id="SM00235">
    <property type="entry name" value="ZnMc"/>
    <property type="match status" value="1"/>
</dbReference>
<dbReference type="Proteomes" id="UP000001887">
    <property type="component" value="Chromosome"/>
</dbReference>
<dbReference type="HOGENOM" id="CLU_989918_0_0_0"/>
<name>D2R985_PIRSD</name>
<keyword evidence="1" id="KW-0645">Protease</keyword>
<dbReference type="InterPro" id="IPR021190">
    <property type="entry name" value="Pept_M10A"/>
</dbReference>
<gene>
    <name evidence="6" type="ordered locus">Psta_2970</name>
</gene>
<keyword evidence="7" id="KW-1185">Reference proteome</keyword>
<dbReference type="AlphaFoldDB" id="D2R985"/>
<keyword evidence="4" id="KW-0862">Zinc</keyword>
<dbReference type="STRING" id="530564.Psta_2970"/>
<protein>
    <submittedName>
        <fullName evidence="6">Peptidase M10A and M12B matrixin and adamalysin</fullName>
    </submittedName>
</protein>
<dbReference type="InterPro" id="IPR006026">
    <property type="entry name" value="Peptidase_Metallo"/>
</dbReference>
<dbReference type="OrthoDB" id="252952at2"/>